<organism evidence="1">
    <name type="scientific">marine metagenome</name>
    <dbReference type="NCBI Taxonomy" id="408172"/>
    <lineage>
        <taxon>unclassified sequences</taxon>
        <taxon>metagenomes</taxon>
        <taxon>ecological metagenomes</taxon>
    </lineage>
</organism>
<sequence length="50" mass="5420">RCLGAIVRPVSSEWSGTGATRQGGRPPADCIWCRRKLVPSAICRGCCWCV</sequence>
<evidence type="ECO:0000313" key="1">
    <source>
        <dbReference type="EMBL" id="SVC90753.1"/>
    </source>
</evidence>
<dbReference type="AlphaFoldDB" id="A0A382QZ30"/>
<dbReference type="EMBL" id="UINC01117960">
    <property type="protein sequence ID" value="SVC90753.1"/>
    <property type="molecule type" value="Genomic_DNA"/>
</dbReference>
<accession>A0A382QZ30</accession>
<feature type="non-terminal residue" evidence="1">
    <location>
        <position position="50"/>
    </location>
</feature>
<proteinExistence type="predicted"/>
<gene>
    <name evidence="1" type="ORF">METZ01_LOCUS343607</name>
</gene>
<protein>
    <submittedName>
        <fullName evidence="1">Uncharacterized protein</fullName>
    </submittedName>
</protein>
<feature type="non-terminal residue" evidence="1">
    <location>
        <position position="1"/>
    </location>
</feature>
<reference evidence="1" key="1">
    <citation type="submission" date="2018-05" db="EMBL/GenBank/DDBJ databases">
        <authorList>
            <person name="Lanie J.A."/>
            <person name="Ng W.-L."/>
            <person name="Kazmierczak K.M."/>
            <person name="Andrzejewski T.M."/>
            <person name="Davidsen T.M."/>
            <person name="Wayne K.J."/>
            <person name="Tettelin H."/>
            <person name="Glass J.I."/>
            <person name="Rusch D."/>
            <person name="Podicherti R."/>
            <person name="Tsui H.-C.T."/>
            <person name="Winkler M.E."/>
        </authorList>
    </citation>
    <scope>NUCLEOTIDE SEQUENCE</scope>
</reference>
<name>A0A382QZ30_9ZZZZ</name>